<evidence type="ECO:0000313" key="1">
    <source>
        <dbReference type="EMBL" id="QEM04651.1"/>
    </source>
</evidence>
<organism evidence="1 3">
    <name type="scientific">Mucilaginibacter rubeus</name>
    <dbReference type="NCBI Taxonomy" id="2027860"/>
    <lineage>
        <taxon>Bacteria</taxon>
        <taxon>Pseudomonadati</taxon>
        <taxon>Bacteroidota</taxon>
        <taxon>Sphingobacteriia</taxon>
        <taxon>Sphingobacteriales</taxon>
        <taxon>Sphingobacteriaceae</taxon>
        <taxon>Mucilaginibacter</taxon>
    </lineage>
</organism>
<dbReference type="EMBL" id="CP043451">
    <property type="protein sequence ID" value="QEM04651.1"/>
    <property type="molecule type" value="Genomic_DNA"/>
</dbReference>
<dbReference type="Proteomes" id="UP000663940">
    <property type="component" value="Chromosome"/>
</dbReference>
<accession>A0AAE6JFV9</accession>
<dbReference type="RefSeq" id="WP_146750448.1">
    <property type="nucleotide sequence ID" value="NZ_CP043451.1"/>
</dbReference>
<evidence type="ECO:0000313" key="3">
    <source>
        <dbReference type="Proteomes" id="UP000250557"/>
    </source>
</evidence>
<evidence type="ECO:0000313" key="2">
    <source>
        <dbReference type="EMBL" id="QTE52844.1"/>
    </source>
</evidence>
<sequence length="154" mass="16691">MSFLSKMWDHVKSLFHNASDVVHEIITVADKVANGIKNLEASQAGQFLETTLETLVPASAVIVNGIKLWLPKVVTDLNWAVQEDGKTDAQKIADAVAYLAKLKGANPDAYASQLNTLNALIQKWMSDQQGAGLNIQQALTISQVNHNPDLVSAQ</sequence>
<keyword evidence="4" id="KW-1185">Reference proteome</keyword>
<name>A0AAE6JFV9_9SPHI</name>
<reference evidence="2 4" key="2">
    <citation type="submission" date="2021-03" db="EMBL/GenBank/DDBJ databases">
        <title>Mucilaginibacter strains isolated from gold and copper mining confer multi heavy-metal resistance.</title>
        <authorList>
            <person name="Li Y."/>
        </authorList>
    </citation>
    <scope>NUCLEOTIDE SEQUENCE [LARGE SCALE GENOMIC DNA]</scope>
    <source>
        <strain evidence="2 4">P2-4</strain>
    </source>
</reference>
<proteinExistence type="predicted"/>
<reference evidence="1 3" key="1">
    <citation type="submission" date="2019-08" db="EMBL/GenBank/DDBJ databases">
        <title>Comparative genome analysis confer to the adaptation heavy metal polluted environment.</title>
        <authorList>
            <person name="Li Y."/>
        </authorList>
    </citation>
    <scope>NUCLEOTIDE SEQUENCE [LARGE SCALE GENOMIC DNA]</scope>
    <source>
        <strain evidence="1 3">P2</strain>
    </source>
</reference>
<evidence type="ECO:0000313" key="4">
    <source>
        <dbReference type="Proteomes" id="UP000663940"/>
    </source>
</evidence>
<gene>
    <name evidence="1" type="ORF">DIU31_014435</name>
    <name evidence="2" type="ORF">J3L21_13090</name>
</gene>
<dbReference type="Proteomes" id="UP000250557">
    <property type="component" value="Chromosome"/>
</dbReference>
<dbReference type="AlphaFoldDB" id="A0AAE6JFV9"/>
<protein>
    <submittedName>
        <fullName evidence="1">Uncharacterized protein</fullName>
    </submittedName>
</protein>
<dbReference type="EMBL" id="CP071880">
    <property type="protein sequence ID" value="QTE52844.1"/>
    <property type="molecule type" value="Genomic_DNA"/>
</dbReference>